<sequence length="72" mass="7442">MAVRHRLLALAWLAVALWLAAAAGCLGRHVLPPPLPPSLSPPPVGARHGPARRPSRPICPPEGCSGQGTGTR</sequence>
<evidence type="ECO:0000313" key="3">
    <source>
        <dbReference type="EMBL" id="KAG2657049.1"/>
    </source>
</evidence>
<dbReference type="PROSITE" id="PS51257">
    <property type="entry name" value="PROKAR_LIPOPROTEIN"/>
    <property type="match status" value="1"/>
</dbReference>
<keyword evidence="4" id="KW-1185">Reference proteome</keyword>
<feature type="region of interest" description="Disordered" evidence="1">
    <location>
        <begin position="32"/>
        <end position="72"/>
    </location>
</feature>
<keyword evidence="2" id="KW-0732">Signal</keyword>
<evidence type="ECO:0000256" key="1">
    <source>
        <dbReference type="SAM" id="MobiDB-lite"/>
    </source>
</evidence>
<dbReference type="EMBL" id="CM029037">
    <property type="protein sequence ID" value="KAG2657049.1"/>
    <property type="molecule type" value="Genomic_DNA"/>
</dbReference>
<organism evidence="3 4">
    <name type="scientific">Panicum virgatum</name>
    <name type="common">Blackwell switchgrass</name>
    <dbReference type="NCBI Taxonomy" id="38727"/>
    <lineage>
        <taxon>Eukaryota</taxon>
        <taxon>Viridiplantae</taxon>
        <taxon>Streptophyta</taxon>
        <taxon>Embryophyta</taxon>
        <taxon>Tracheophyta</taxon>
        <taxon>Spermatophyta</taxon>
        <taxon>Magnoliopsida</taxon>
        <taxon>Liliopsida</taxon>
        <taxon>Poales</taxon>
        <taxon>Poaceae</taxon>
        <taxon>PACMAD clade</taxon>
        <taxon>Panicoideae</taxon>
        <taxon>Panicodae</taxon>
        <taxon>Paniceae</taxon>
        <taxon>Panicinae</taxon>
        <taxon>Panicum</taxon>
        <taxon>Panicum sect. Hiantes</taxon>
    </lineage>
</organism>
<accession>A0A8T0XNL5</accession>
<feature type="chain" id="PRO_5035749402" evidence="2">
    <location>
        <begin position="28"/>
        <end position="72"/>
    </location>
</feature>
<dbReference type="Proteomes" id="UP000823388">
    <property type="component" value="Chromosome 1K"/>
</dbReference>
<comment type="caution">
    <text evidence="3">The sequence shown here is derived from an EMBL/GenBank/DDBJ whole genome shotgun (WGS) entry which is preliminary data.</text>
</comment>
<reference evidence="3" key="1">
    <citation type="submission" date="2020-05" db="EMBL/GenBank/DDBJ databases">
        <title>WGS assembly of Panicum virgatum.</title>
        <authorList>
            <person name="Lovell J.T."/>
            <person name="Jenkins J."/>
            <person name="Shu S."/>
            <person name="Juenger T.E."/>
            <person name="Schmutz J."/>
        </authorList>
    </citation>
    <scope>NUCLEOTIDE SEQUENCE</scope>
    <source>
        <strain evidence="3">AP13</strain>
    </source>
</reference>
<evidence type="ECO:0000313" key="4">
    <source>
        <dbReference type="Proteomes" id="UP000823388"/>
    </source>
</evidence>
<evidence type="ECO:0000256" key="2">
    <source>
        <dbReference type="SAM" id="SignalP"/>
    </source>
</evidence>
<protein>
    <submittedName>
        <fullName evidence="3">Uncharacterized protein</fullName>
    </submittedName>
</protein>
<feature type="signal peptide" evidence="2">
    <location>
        <begin position="1"/>
        <end position="27"/>
    </location>
</feature>
<feature type="compositionally biased region" description="Pro residues" evidence="1">
    <location>
        <begin position="32"/>
        <end position="44"/>
    </location>
</feature>
<dbReference type="AlphaFoldDB" id="A0A8T0XNL5"/>
<proteinExistence type="predicted"/>
<name>A0A8T0XNL5_PANVG</name>
<gene>
    <name evidence="3" type="ORF">PVAP13_1KG117600</name>
</gene>